<evidence type="ECO:0000313" key="3">
    <source>
        <dbReference type="Proteomes" id="UP000229740"/>
    </source>
</evidence>
<reference evidence="2 3" key="1">
    <citation type="submission" date="2017-10" db="EMBL/GenBank/DDBJ databases">
        <title>Novel microbial diversity and functional potential in the marine mammal oral microbiome.</title>
        <authorList>
            <person name="Dudek N.K."/>
            <person name="Sun C.L."/>
            <person name="Burstein D."/>
            <person name="Kantor R.S."/>
            <person name="Aliaga Goltsman D.S."/>
            <person name="Bik E.M."/>
            <person name="Thomas B.C."/>
            <person name="Banfield J.F."/>
            <person name="Relman D.A."/>
        </authorList>
    </citation>
    <scope>NUCLEOTIDE SEQUENCE [LARGE SCALE GENOMIC DNA]</scope>
    <source>
        <strain evidence="2">DOLZORAL124_49_17</strain>
    </source>
</reference>
<dbReference type="AlphaFoldDB" id="A0A2G6E953"/>
<dbReference type="SUPFAM" id="SSF53335">
    <property type="entry name" value="S-adenosyl-L-methionine-dependent methyltransferases"/>
    <property type="match status" value="1"/>
</dbReference>
<organism evidence="2 3">
    <name type="scientific">candidate division KSB3 bacterium</name>
    <dbReference type="NCBI Taxonomy" id="2044937"/>
    <lineage>
        <taxon>Bacteria</taxon>
        <taxon>candidate division KSB3</taxon>
    </lineage>
</organism>
<dbReference type="Proteomes" id="UP000229740">
    <property type="component" value="Unassembled WGS sequence"/>
</dbReference>
<dbReference type="InterPro" id="IPR013216">
    <property type="entry name" value="Methyltransf_11"/>
</dbReference>
<protein>
    <recommendedName>
        <fullName evidence="1">Methyltransferase type 11 domain-containing protein</fullName>
    </recommendedName>
</protein>
<proteinExistence type="predicted"/>
<evidence type="ECO:0000259" key="1">
    <source>
        <dbReference type="Pfam" id="PF08241"/>
    </source>
</evidence>
<dbReference type="EMBL" id="PDPS01000023">
    <property type="protein sequence ID" value="PID58308.1"/>
    <property type="molecule type" value="Genomic_DNA"/>
</dbReference>
<dbReference type="InterPro" id="IPR029063">
    <property type="entry name" value="SAM-dependent_MTases_sf"/>
</dbReference>
<dbReference type="GO" id="GO:0008757">
    <property type="term" value="F:S-adenosylmethionine-dependent methyltransferase activity"/>
    <property type="evidence" value="ECO:0007669"/>
    <property type="project" value="InterPro"/>
</dbReference>
<evidence type="ECO:0000313" key="2">
    <source>
        <dbReference type="EMBL" id="PID58308.1"/>
    </source>
</evidence>
<feature type="domain" description="Methyltransferase type 11" evidence="1">
    <location>
        <begin position="55"/>
        <end position="141"/>
    </location>
</feature>
<gene>
    <name evidence="2" type="ORF">CSB45_04375</name>
</gene>
<comment type="caution">
    <text evidence="2">The sequence shown here is derived from an EMBL/GenBank/DDBJ whole genome shotgun (WGS) entry which is preliminary data.</text>
</comment>
<dbReference type="Gene3D" id="3.40.50.150">
    <property type="entry name" value="Vaccinia Virus protein VP39"/>
    <property type="match status" value="1"/>
</dbReference>
<sequence>MHVHSAWKQYFTHYHEGLGSTYERFMLHRIFKEISDQQAIEHVLEAPSFGMTGVSGINSLWWAARKKHVTLLDDNRERIECIRGVWQALSFDLDILYHPFASKAILPFDDQSFDMAWNFAALWFVPDLEQFLAEVTRISRKVVLLCIPNRENIFHLIRMRSPDMKKSVYVDNIHVAKIAAIMTKMNWKLDKQAYFDIPPWPDIAMNKENMLQKIGLGRLARRLERENDRAPLCILDYFRGNAPNMEREILRYALLENAPRVFARLWAHHQFLLFSPSV</sequence>
<name>A0A2G6E953_9BACT</name>
<accession>A0A2G6E953</accession>
<dbReference type="Pfam" id="PF08241">
    <property type="entry name" value="Methyltransf_11"/>
    <property type="match status" value="1"/>
</dbReference>